<dbReference type="PROSITE" id="PS50181">
    <property type="entry name" value="FBOX"/>
    <property type="match status" value="1"/>
</dbReference>
<reference evidence="3" key="1">
    <citation type="submission" date="2016-11" db="UniProtKB">
        <authorList>
            <consortium name="WormBaseParasite"/>
        </authorList>
    </citation>
    <scope>IDENTIFICATION</scope>
</reference>
<evidence type="ECO:0000313" key="3">
    <source>
        <dbReference type="WBParaSite" id="MhA1_Contig1228.frz3.gene2"/>
    </source>
</evidence>
<organism evidence="2 3">
    <name type="scientific">Meloidogyne hapla</name>
    <name type="common">Root-knot nematode worm</name>
    <dbReference type="NCBI Taxonomy" id="6305"/>
    <lineage>
        <taxon>Eukaryota</taxon>
        <taxon>Metazoa</taxon>
        <taxon>Ecdysozoa</taxon>
        <taxon>Nematoda</taxon>
        <taxon>Chromadorea</taxon>
        <taxon>Rhabditida</taxon>
        <taxon>Tylenchina</taxon>
        <taxon>Tylenchomorpha</taxon>
        <taxon>Tylenchoidea</taxon>
        <taxon>Meloidogynidae</taxon>
        <taxon>Meloidogyninae</taxon>
        <taxon>Meloidogyne</taxon>
    </lineage>
</organism>
<proteinExistence type="predicted"/>
<dbReference type="Proteomes" id="UP000095281">
    <property type="component" value="Unplaced"/>
</dbReference>
<protein>
    <submittedName>
        <fullName evidence="3">F-box domain-containing protein</fullName>
    </submittedName>
</protein>
<dbReference type="AlphaFoldDB" id="A0A1I8B1M5"/>
<feature type="domain" description="F-box" evidence="1">
    <location>
        <begin position="1"/>
        <end position="45"/>
    </location>
</feature>
<dbReference type="InterPro" id="IPR001810">
    <property type="entry name" value="F-box_dom"/>
</dbReference>
<evidence type="ECO:0000259" key="1">
    <source>
        <dbReference type="PROSITE" id="PS50181"/>
    </source>
</evidence>
<evidence type="ECO:0000313" key="2">
    <source>
        <dbReference type="Proteomes" id="UP000095281"/>
    </source>
</evidence>
<dbReference type="InterPro" id="IPR036047">
    <property type="entry name" value="F-box-like_dom_sf"/>
</dbReference>
<sequence>MYFLPTETKLDIFKYLNFDQLFSIKQTNLYFRDFINKYEGELARMELFDISIVDINKFKPMACKLIKPKTGDFNFPLDDELEEKWENGLEEPIRLYLHNYDFDSDFVVCLSKEG</sequence>
<accession>A0A1I8B1M5</accession>
<dbReference type="SUPFAM" id="SSF81383">
    <property type="entry name" value="F-box domain"/>
    <property type="match status" value="1"/>
</dbReference>
<dbReference type="WBParaSite" id="MhA1_Contig1228.frz3.gene2">
    <property type="protein sequence ID" value="MhA1_Contig1228.frz3.gene2"/>
    <property type="gene ID" value="MhA1_Contig1228.frz3.gene2"/>
</dbReference>
<name>A0A1I8B1M5_MELHA</name>
<keyword evidence="2" id="KW-1185">Reference proteome</keyword>